<dbReference type="InterPro" id="IPR013955">
    <property type="entry name" value="Rep_factor-A_C"/>
</dbReference>
<name>A0A162A4T9_DAUCS</name>
<dbReference type="PANTHER" id="PTHR47165">
    <property type="entry name" value="OS03G0429900 PROTEIN"/>
    <property type="match status" value="1"/>
</dbReference>
<dbReference type="Pfam" id="PF08646">
    <property type="entry name" value="Rep_fac-A_C"/>
    <property type="match status" value="1"/>
</dbReference>
<accession>A0A162A4T9</accession>
<dbReference type="EMBL" id="LNRQ01000005">
    <property type="protein sequence ID" value="KZM95380.1"/>
    <property type="molecule type" value="Genomic_DNA"/>
</dbReference>
<dbReference type="CDD" id="cd04480">
    <property type="entry name" value="RPA1_DBD_A_like"/>
    <property type="match status" value="1"/>
</dbReference>
<dbReference type="Gene3D" id="2.40.50.140">
    <property type="entry name" value="Nucleic acid-binding proteins"/>
    <property type="match status" value="3"/>
</dbReference>
<sequence length="561" mass="64373">MELNKFESIKKLNTERFDWKCRLRLQSMWKGLNRETKEFWGINMTLIDDSNHRIHGFASSKYCKGLFEQLKEGNIYILTNFKVKDYVGDETYRPVRNRKHIYFTTHTKIETDSGVGLKIEKFAVDLFYMGEIKKLAEDNRFLIDMVGRIQNVRTNIKSIKNDVEKVITKFDLTDGRYTVPVTLFDDFGVQFAEELEDCKQTEIYIIIAAAKVGLYEGIANLTNYPATRIYINPTHYSIGELKAKMLETIEETVSSPPQEITELKTLTIKDIKAMTPDSTECRVKCQLKVTKVEEQSSWFYAVCTKCPKEISRVDGVFKCEDCNRIIPYPDKRFRICTLCSDNTGSIAVIFLDQEVTRIIEKTVFDIEVDAIQENTEGKFPAVLKTFEKKVYTITLNITENNLKKGSMVYEADEIFDKIESSANFDPSTNTDTQMVEAATVDLKDDDLSTPTTGISSTKTRPRVDIEPVAFDPKEDTPAKLNKKDKKKKVFMPNIFSAVYFSSNFCHLIPYLCHPISGVTALYWTSTTTFANEEEFETSVSDTIQSFQDFCYNLSESMTLSV</sequence>
<dbReference type="OMA" id="IRCINDV"/>
<protein>
    <submittedName>
        <fullName evidence="3">Uncharacterized protein</fullName>
    </submittedName>
</protein>
<evidence type="ECO:0000259" key="2">
    <source>
        <dbReference type="Pfam" id="PF08646"/>
    </source>
</evidence>
<evidence type="ECO:0000313" key="3">
    <source>
        <dbReference type="EMBL" id="KZM95380.1"/>
    </source>
</evidence>
<organism evidence="3">
    <name type="scientific">Daucus carota subsp. sativus</name>
    <name type="common">Carrot</name>
    <dbReference type="NCBI Taxonomy" id="79200"/>
    <lineage>
        <taxon>Eukaryota</taxon>
        <taxon>Viridiplantae</taxon>
        <taxon>Streptophyta</taxon>
        <taxon>Embryophyta</taxon>
        <taxon>Tracheophyta</taxon>
        <taxon>Spermatophyta</taxon>
        <taxon>Magnoliopsida</taxon>
        <taxon>eudicotyledons</taxon>
        <taxon>Gunneridae</taxon>
        <taxon>Pentapetalae</taxon>
        <taxon>asterids</taxon>
        <taxon>campanulids</taxon>
        <taxon>Apiales</taxon>
        <taxon>Apiaceae</taxon>
        <taxon>Apioideae</taxon>
        <taxon>Scandiceae</taxon>
        <taxon>Daucinae</taxon>
        <taxon>Daucus</taxon>
        <taxon>Daucus sect. Daucus</taxon>
    </lineage>
</organism>
<dbReference type="Pfam" id="PF02721">
    <property type="entry name" value="DUF223"/>
    <property type="match status" value="1"/>
</dbReference>
<dbReference type="InterPro" id="IPR003871">
    <property type="entry name" value="RFA1B/D_OB_1st"/>
</dbReference>
<evidence type="ECO:0000259" key="1">
    <source>
        <dbReference type="Pfam" id="PF02721"/>
    </source>
</evidence>
<dbReference type="PANTHER" id="PTHR47165:SF4">
    <property type="entry name" value="OS03G0429900 PROTEIN"/>
    <property type="match status" value="1"/>
</dbReference>
<feature type="domain" description="Replication factor A C-terminal" evidence="2">
    <location>
        <begin position="286"/>
        <end position="401"/>
    </location>
</feature>
<proteinExistence type="predicted"/>
<reference evidence="3" key="1">
    <citation type="journal article" date="2016" name="Nat. Genet.">
        <title>A high-quality carrot genome assembly provides new insights into carotenoid accumulation and asterid genome evolution.</title>
        <authorList>
            <person name="Iorizzo M."/>
            <person name="Ellison S."/>
            <person name="Senalik D."/>
            <person name="Zeng P."/>
            <person name="Satapoomin P."/>
            <person name="Huang J."/>
            <person name="Bowman M."/>
            <person name="Iovene M."/>
            <person name="Sanseverino W."/>
            <person name="Cavagnaro P."/>
            <person name="Yildiz M."/>
            <person name="Macko-Podgorni A."/>
            <person name="Moranska E."/>
            <person name="Grzebelus E."/>
            <person name="Grzebelus D."/>
            <person name="Ashrafi H."/>
            <person name="Zheng Z."/>
            <person name="Cheng S."/>
            <person name="Spooner D."/>
            <person name="Van Deynze A."/>
            <person name="Simon P."/>
        </authorList>
    </citation>
    <scope>NUCLEOTIDE SEQUENCE [LARGE SCALE GENOMIC DNA]</scope>
    <source>
        <tissue evidence="3">Leaf</tissue>
    </source>
</reference>
<feature type="domain" description="Replication protein A 70 kDa DNA-binding subunit B/D first OB fold" evidence="1">
    <location>
        <begin position="5"/>
        <end position="110"/>
    </location>
</feature>
<comment type="caution">
    <text evidence="3">The sequence shown here is derived from an EMBL/GenBank/DDBJ whole genome shotgun (WGS) entry which is preliminary data.</text>
</comment>
<dbReference type="InterPro" id="IPR012340">
    <property type="entry name" value="NA-bd_OB-fold"/>
</dbReference>
<dbReference type="AlphaFoldDB" id="A0A162A4T9"/>
<gene>
    <name evidence="3" type="ORF">DCAR_018622</name>
</gene>
<dbReference type="Gramene" id="KZM95380">
    <property type="protein sequence ID" value="KZM95380"/>
    <property type="gene ID" value="DCAR_018622"/>
</dbReference>
<dbReference type="SUPFAM" id="SSF50249">
    <property type="entry name" value="Nucleic acid-binding proteins"/>
    <property type="match status" value="3"/>
</dbReference>